<feature type="compositionally biased region" description="Polar residues" evidence="1">
    <location>
        <begin position="32"/>
        <end position="50"/>
    </location>
</feature>
<keyword evidence="3" id="KW-1185">Reference proteome</keyword>
<name>A0A9P7SG71_9HYPO</name>
<dbReference type="Proteomes" id="UP000706124">
    <property type="component" value="Unassembled WGS sequence"/>
</dbReference>
<proteinExistence type="predicted"/>
<evidence type="ECO:0000313" key="3">
    <source>
        <dbReference type="Proteomes" id="UP000706124"/>
    </source>
</evidence>
<feature type="compositionally biased region" description="Basic residues" evidence="1">
    <location>
        <begin position="67"/>
        <end position="79"/>
    </location>
</feature>
<dbReference type="AlphaFoldDB" id="A0A9P7SG71"/>
<reference evidence="2 3" key="1">
    <citation type="journal article" date="2020" name="bioRxiv">
        <title>Whole genome comparisons of ergot fungi reveals the divergence and evolution of species within the genus Claviceps are the result of varying mechanisms driving genome evolution and host range expansion.</title>
        <authorList>
            <person name="Wyka S.A."/>
            <person name="Mondo S.J."/>
            <person name="Liu M."/>
            <person name="Dettman J."/>
            <person name="Nalam V."/>
            <person name="Broders K.D."/>
        </authorList>
    </citation>
    <scope>NUCLEOTIDE SEQUENCE [LARGE SCALE GENOMIC DNA]</scope>
    <source>
        <strain evidence="2 3">CCC 1485</strain>
    </source>
</reference>
<evidence type="ECO:0000313" key="2">
    <source>
        <dbReference type="EMBL" id="KAG5935181.1"/>
    </source>
</evidence>
<sequence>MVNAGSPVIKESITHVTESFKMPPTHEMSKEASANIQSTQAKGGKNTSSGGFAARSQYGAVVDQNGRRRRTAQLKPKKS</sequence>
<dbReference type="EMBL" id="SRPO01000267">
    <property type="protein sequence ID" value="KAG5935181.1"/>
    <property type="molecule type" value="Genomic_DNA"/>
</dbReference>
<protein>
    <submittedName>
        <fullName evidence="2">Uncharacterized protein</fullName>
    </submittedName>
</protein>
<dbReference type="OrthoDB" id="5988651at2759"/>
<accession>A0A9P7SG71</accession>
<gene>
    <name evidence="2" type="ORF">E4U60_003301</name>
</gene>
<evidence type="ECO:0000256" key="1">
    <source>
        <dbReference type="SAM" id="MobiDB-lite"/>
    </source>
</evidence>
<comment type="caution">
    <text evidence="2">The sequence shown here is derived from an EMBL/GenBank/DDBJ whole genome shotgun (WGS) entry which is preliminary data.</text>
</comment>
<feature type="region of interest" description="Disordered" evidence="1">
    <location>
        <begin position="1"/>
        <end position="79"/>
    </location>
</feature>
<organism evidence="2 3">
    <name type="scientific">Claviceps pazoutovae</name>
    <dbReference type="NCBI Taxonomy" id="1649127"/>
    <lineage>
        <taxon>Eukaryota</taxon>
        <taxon>Fungi</taxon>
        <taxon>Dikarya</taxon>
        <taxon>Ascomycota</taxon>
        <taxon>Pezizomycotina</taxon>
        <taxon>Sordariomycetes</taxon>
        <taxon>Hypocreomycetidae</taxon>
        <taxon>Hypocreales</taxon>
        <taxon>Clavicipitaceae</taxon>
        <taxon>Claviceps</taxon>
    </lineage>
</organism>